<feature type="transmembrane region" description="Helical" evidence="1">
    <location>
        <begin position="119"/>
        <end position="139"/>
    </location>
</feature>
<evidence type="ECO:0000256" key="1">
    <source>
        <dbReference type="SAM" id="Phobius"/>
    </source>
</evidence>
<evidence type="ECO:0008006" key="4">
    <source>
        <dbReference type="Google" id="ProtNLM"/>
    </source>
</evidence>
<sequence length="279" mass="30691">MILKKSPFIFTLAMVLGILFPQFASSMKDLIIPILAFVMILSLKDLDFRNMSLKSGFLNVLLNYLFLSGVILVLSFLIEDEALRLGFIVMASAPPAVAIVPFSKLLAGDVTESVVSNGMAYLLSLAFTPAILLAFTGEYVSMYEVLKALVVLIMIPLIFSRFIRVDGEIFINLGFGIVIYTIIGLNISTISVISGLPEVIFAGFVRTFIAGTVIFLIFIRKGYSTAITKALFSSYKNLGFTAGVAMMLFGDKASIPAAICVFFEVLVFNYYTIFKKYWG</sequence>
<feature type="transmembrane region" description="Helical" evidence="1">
    <location>
        <begin position="231"/>
        <end position="249"/>
    </location>
</feature>
<feature type="transmembrane region" description="Helical" evidence="1">
    <location>
        <begin position="255"/>
        <end position="274"/>
    </location>
</feature>
<dbReference type="eggNOG" id="arCOG02191">
    <property type="taxonomic scope" value="Archaea"/>
</dbReference>
<feature type="transmembrane region" description="Helical" evidence="1">
    <location>
        <begin position="30"/>
        <end position="46"/>
    </location>
</feature>
<protein>
    <recommendedName>
        <fullName evidence="4">Na+-dependent transporter</fullName>
    </recommendedName>
</protein>
<reference evidence="2 3" key="1">
    <citation type="journal article" date="2013" name="Genome Announc.">
        <title>Complete Genome Sequence of the Thermophilic and Facultatively Chemolithoautotrophic Sulfate Reducer Archaeoglobus sulfaticallidus Strain PM70-1T.</title>
        <authorList>
            <person name="Stokke R."/>
            <person name="Hocking W.P."/>
            <person name="Steinsbu B.O."/>
            <person name="Steen I.H."/>
        </authorList>
    </citation>
    <scope>NUCLEOTIDE SEQUENCE [LARGE SCALE GENOMIC DNA]</scope>
    <source>
        <strain evidence="2">PM70-1</strain>
    </source>
</reference>
<feature type="transmembrane region" description="Helical" evidence="1">
    <location>
        <begin position="145"/>
        <end position="163"/>
    </location>
</feature>
<dbReference type="AlphaFoldDB" id="N0BLT0"/>
<evidence type="ECO:0000313" key="2">
    <source>
        <dbReference type="EMBL" id="AGK61200.1"/>
    </source>
</evidence>
<accession>N0BLT0</accession>
<dbReference type="InterPro" id="IPR038770">
    <property type="entry name" value="Na+/solute_symporter_sf"/>
</dbReference>
<keyword evidence="1" id="KW-0472">Membrane</keyword>
<feature type="transmembrane region" description="Helical" evidence="1">
    <location>
        <begin position="84"/>
        <end position="107"/>
    </location>
</feature>
<name>N0BLT0_9EURY</name>
<dbReference type="EMBL" id="CP005290">
    <property type="protein sequence ID" value="AGK61200.1"/>
    <property type="molecule type" value="Genomic_DNA"/>
</dbReference>
<dbReference type="Proteomes" id="UP000013307">
    <property type="component" value="Chromosome"/>
</dbReference>
<feature type="transmembrane region" description="Helical" evidence="1">
    <location>
        <begin position="199"/>
        <end position="219"/>
    </location>
</feature>
<keyword evidence="1" id="KW-1133">Transmembrane helix</keyword>
<keyword evidence="1" id="KW-0812">Transmembrane</keyword>
<evidence type="ECO:0000313" key="3">
    <source>
        <dbReference type="Proteomes" id="UP000013307"/>
    </source>
</evidence>
<dbReference type="STRING" id="387631.Asulf_01202"/>
<feature type="transmembrane region" description="Helical" evidence="1">
    <location>
        <begin position="170"/>
        <end position="193"/>
    </location>
</feature>
<organism evidence="2 3">
    <name type="scientific">Archaeoglobus sulfaticallidus PM70-1</name>
    <dbReference type="NCBI Taxonomy" id="387631"/>
    <lineage>
        <taxon>Archaea</taxon>
        <taxon>Methanobacteriati</taxon>
        <taxon>Methanobacteriota</taxon>
        <taxon>Archaeoglobi</taxon>
        <taxon>Archaeoglobales</taxon>
        <taxon>Archaeoglobaceae</taxon>
        <taxon>Archaeoglobus</taxon>
    </lineage>
</organism>
<dbReference type="Gene3D" id="1.20.1530.20">
    <property type="match status" value="1"/>
</dbReference>
<feature type="transmembrane region" description="Helical" evidence="1">
    <location>
        <begin position="58"/>
        <end position="78"/>
    </location>
</feature>
<proteinExistence type="predicted"/>
<feature type="transmembrane region" description="Helical" evidence="1">
    <location>
        <begin position="7"/>
        <end position="24"/>
    </location>
</feature>
<keyword evidence="3" id="KW-1185">Reference proteome</keyword>
<gene>
    <name evidence="2" type="ORF">Asulf_01202</name>
</gene>
<dbReference type="HOGENOM" id="CLU_996049_0_0_2"/>
<dbReference type="KEGG" id="ast:Asulf_01202"/>